<gene>
    <name evidence="1" type="ORF">D4739_05315</name>
</gene>
<name>A0A3A5H4Q7_9ACTN</name>
<dbReference type="Proteomes" id="UP000276542">
    <property type="component" value="Unassembled WGS sequence"/>
</dbReference>
<keyword evidence="2" id="KW-1185">Reference proteome</keyword>
<evidence type="ECO:0000313" key="1">
    <source>
        <dbReference type="EMBL" id="RJS45696.1"/>
    </source>
</evidence>
<protein>
    <submittedName>
        <fullName evidence="1">Uncharacterized protein</fullName>
    </submittedName>
</protein>
<comment type="caution">
    <text evidence="1">The sequence shown here is derived from an EMBL/GenBank/DDBJ whole genome shotgun (WGS) entry which is preliminary data.</text>
</comment>
<organism evidence="1 2">
    <name type="scientific">Nocardioides cavernaquae</name>
    <dbReference type="NCBI Taxonomy" id="2321396"/>
    <lineage>
        <taxon>Bacteria</taxon>
        <taxon>Bacillati</taxon>
        <taxon>Actinomycetota</taxon>
        <taxon>Actinomycetes</taxon>
        <taxon>Propionibacteriales</taxon>
        <taxon>Nocardioidaceae</taxon>
        <taxon>Nocardioides</taxon>
    </lineage>
</organism>
<proteinExistence type="predicted"/>
<dbReference type="AlphaFoldDB" id="A0A3A5H4Q7"/>
<dbReference type="EMBL" id="QYRP01000002">
    <property type="protein sequence ID" value="RJS45696.1"/>
    <property type="molecule type" value="Genomic_DNA"/>
</dbReference>
<reference evidence="2" key="1">
    <citation type="submission" date="2018-09" db="EMBL/GenBank/DDBJ databases">
        <authorList>
            <person name="Zhu H."/>
        </authorList>
    </citation>
    <scope>NUCLEOTIDE SEQUENCE [LARGE SCALE GENOMIC DNA]</scope>
    <source>
        <strain evidence="2">K1W22B-1</strain>
    </source>
</reference>
<dbReference type="OrthoDB" id="3785108at2"/>
<dbReference type="RefSeq" id="WP_120059596.1">
    <property type="nucleotide sequence ID" value="NZ_QYRP01000002.1"/>
</dbReference>
<evidence type="ECO:0000313" key="2">
    <source>
        <dbReference type="Proteomes" id="UP000276542"/>
    </source>
</evidence>
<sequence>MKFTEREMTVGIDIVAQRMHAALRGPFRKRDAAAAWEGLAAFAKDQRRAAVGEAVIPALLALPERPTVGATPEFTAAEYEAAAEESTRSLLEVRKPGAWEDLSEKKRTRLTRATAALTRSVVEAMPLRQDPDALIVPDDLGGLS</sequence>
<accession>A0A3A5H4Q7</accession>